<dbReference type="SUPFAM" id="SSF54001">
    <property type="entry name" value="Cysteine proteinases"/>
    <property type="match status" value="1"/>
</dbReference>
<evidence type="ECO:0000313" key="1">
    <source>
        <dbReference type="EMBL" id="KAL2827364.1"/>
    </source>
</evidence>
<dbReference type="InterPro" id="IPR038765">
    <property type="entry name" value="Papain-like_cys_pep_sf"/>
</dbReference>
<organism evidence="1 2">
    <name type="scientific">Aspergillus cavernicola</name>
    <dbReference type="NCBI Taxonomy" id="176166"/>
    <lineage>
        <taxon>Eukaryota</taxon>
        <taxon>Fungi</taxon>
        <taxon>Dikarya</taxon>
        <taxon>Ascomycota</taxon>
        <taxon>Pezizomycotina</taxon>
        <taxon>Eurotiomycetes</taxon>
        <taxon>Eurotiomycetidae</taxon>
        <taxon>Eurotiales</taxon>
        <taxon>Aspergillaceae</taxon>
        <taxon>Aspergillus</taxon>
        <taxon>Aspergillus subgen. Nidulantes</taxon>
    </lineage>
</organism>
<sequence>MPEQLPTTLIGCLLDVSGSMRETLESNESEERPVDRLHAVLRAALNIARTEVEKDLHAVMFVGAFGLNRDHGRPPAIDLCSVADSLLQNHDNRTGHDRLIELSNENNLAHITEYIREKFTNNTAGIVHAYLQRHPERITEFVEVIPTPEQLHNMQRQSETAQVGGSALLSAVGALMGTAVEDMVVDSSEALQLAHRICTEWLLQFTDFIPRPAREVVHLLQRLTEPTTAANGAVIDSLDEFMYGNTPLRYALEQSLAAFRAHPVTSQRVLLLVSDGFSTDGSPVPLARKMEEERVIIAGLYLTKEKNIPQRRLYDRIANSWNQGQRTLFNIATVVPVTKHPIPVLTSVGWSIPSSGECSLYASACSTTAVNEFCSLLVSAQLGCTDALLDIIGRLSLDKYIDDEHIKSCKNPSDQKGASTCYAHATAAVIHMALLRIVRRGVCPSIAEIRKRILCAFPDNGKGRVTEEVLKKATSWYGLRYRQVDETGARQAVLHRRPVLASFRLSRSGWRAFYTHFTAAASRSQLLTSAQMRQHPSDPDDEGHAVVLFACTPHSLSFLNSWGYKWGNNGTFSVESTAALERNGPPDRTRMRFYDIFWYESDLKDEERQAYKDGVDEKLHTRSAKHPALLELEAQCPLCEGNSLIANFTGTTRQATCPHCSQPFQPQPGYLVQALYARAGLGNGVDMV</sequence>
<dbReference type="Gene3D" id="3.40.50.410">
    <property type="entry name" value="von Willebrand factor, type A domain"/>
    <property type="match status" value="1"/>
</dbReference>
<comment type="caution">
    <text evidence="1">The sequence shown here is derived from an EMBL/GenBank/DDBJ whole genome shotgun (WGS) entry which is preliminary data.</text>
</comment>
<evidence type="ECO:0008006" key="3">
    <source>
        <dbReference type="Google" id="ProtNLM"/>
    </source>
</evidence>
<evidence type="ECO:0000313" key="2">
    <source>
        <dbReference type="Proteomes" id="UP001610335"/>
    </source>
</evidence>
<dbReference type="SUPFAM" id="SSF53300">
    <property type="entry name" value="vWA-like"/>
    <property type="match status" value="1"/>
</dbReference>
<name>A0ABR4IHW7_9EURO</name>
<reference evidence="1 2" key="1">
    <citation type="submission" date="2024-07" db="EMBL/GenBank/DDBJ databases">
        <title>Section-level genome sequencing and comparative genomics of Aspergillus sections Usti and Cavernicolus.</title>
        <authorList>
            <consortium name="Lawrence Berkeley National Laboratory"/>
            <person name="Nybo J.L."/>
            <person name="Vesth T.C."/>
            <person name="Theobald S."/>
            <person name="Frisvad J.C."/>
            <person name="Larsen T.O."/>
            <person name="Kjaerboelling I."/>
            <person name="Rothschild-Mancinelli K."/>
            <person name="Lyhne E.K."/>
            <person name="Kogle M.E."/>
            <person name="Barry K."/>
            <person name="Clum A."/>
            <person name="Na H."/>
            <person name="Ledsgaard L."/>
            <person name="Lin J."/>
            <person name="Lipzen A."/>
            <person name="Kuo A."/>
            <person name="Riley R."/>
            <person name="Mondo S."/>
            <person name="LaButti K."/>
            <person name="Haridas S."/>
            <person name="Pangalinan J."/>
            <person name="Salamov A.A."/>
            <person name="Simmons B.A."/>
            <person name="Magnuson J.K."/>
            <person name="Chen J."/>
            <person name="Drula E."/>
            <person name="Henrissat B."/>
            <person name="Wiebenga A."/>
            <person name="Lubbers R.J."/>
            <person name="Gomes A.C."/>
            <person name="Makela M.R."/>
            <person name="Stajich J."/>
            <person name="Grigoriev I.V."/>
            <person name="Mortensen U.H."/>
            <person name="De vries R.P."/>
            <person name="Baker S.E."/>
            <person name="Andersen M.R."/>
        </authorList>
    </citation>
    <scope>NUCLEOTIDE SEQUENCE [LARGE SCALE GENOMIC DNA]</scope>
    <source>
        <strain evidence="1 2">CBS 600.67</strain>
    </source>
</reference>
<keyword evidence="2" id="KW-1185">Reference proteome</keyword>
<dbReference type="EMBL" id="JBFXLS010000025">
    <property type="protein sequence ID" value="KAL2827364.1"/>
    <property type="molecule type" value="Genomic_DNA"/>
</dbReference>
<protein>
    <recommendedName>
        <fullName evidence="3">VWFA domain-containing protein</fullName>
    </recommendedName>
</protein>
<proteinExistence type="predicted"/>
<dbReference type="InterPro" id="IPR036465">
    <property type="entry name" value="vWFA_dom_sf"/>
</dbReference>
<gene>
    <name evidence="1" type="ORF">BDW59DRAFT_171381</name>
</gene>
<dbReference type="Proteomes" id="UP001610335">
    <property type="component" value="Unassembled WGS sequence"/>
</dbReference>
<accession>A0ABR4IHW7</accession>
<dbReference type="Gene3D" id="3.90.70.10">
    <property type="entry name" value="Cysteine proteinases"/>
    <property type="match status" value="1"/>
</dbReference>